<keyword evidence="3" id="KW-0949">S-adenosyl-L-methionine</keyword>
<dbReference type="Proteomes" id="UP000275456">
    <property type="component" value="Unassembled WGS sequence"/>
</dbReference>
<dbReference type="AlphaFoldDB" id="A0A3N2AX14"/>
<dbReference type="InterPro" id="IPR002935">
    <property type="entry name" value="SAM_O-MeTrfase"/>
</dbReference>
<dbReference type="GO" id="GO:0008171">
    <property type="term" value="F:O-methyltransferase activity"/>
    <property type="evidence" value="ECO:0007669"/>
    <property type="project" value="InterPro"/>
</dbReference>
<dbReference type="OrthoDB" id="4774874at2"/>
<evidence type="ECO:0000313" key="4">
    <source>
        <dbReference type="EMBL" id="ROR67478.1"/>
    </source>
</evidence>
<sequence>MQTTSLIAKYLDDLASEDEVLTAARDASVELGITPIAPAVGAQLAAVAAGTQATAILEVGTGAGVSGLWLLRGAPTATLTSIDTELDHQQHARAAFAKAGIPVTRARLITGKARDVLPRMNESSYDIVLIDADQAGMLEYVEHALALVRVGGSVLVAHALLGGKVADPAQRDDAASDVRALLKELATSDAVQAAVSPVGDGLLQIVRKPEPAAPKR</sequence>
<evidence type="ECO:0000256" key="1">
    <source>
        <dbReference type="ARBA" id="ARBA00022603"/>
    </source>
</evidence>
<proteinExistence type="predicted"/>
<gene>
    <name evidence="4" type="ORF">EDD26_2892</name>
</gene>
<dbReference type="InterPro" id="IPR029063">
    <property type="entry name" value="SAM-dependent_MTases_sf"/>
</dbReference>
<evidence type="ECO:0000256" key="3">
    <source>
        <dbReference type="ARBA" id="ARBA00022691"/>
    </source>
</evidence>
<dbReference type="Gene3D" id="3.40.50.150">
    <property type="entry name" value="Vaccinia Virus protein VP39"/>
    <property type="match status" value="1"/>
</dbReference>
<dbReference type="GO" id="GO:0032259">
    <property type="term" value="P:methylation"/>
    <property type="evidence" value="ECO:0007669"/>
    <property type="project" value="UniProtKB-KW"/>
</dbReference>
<evidence type="ECO:0000313" key="5">
    <source>
        <dbReference type="Proteomes" id="UP000275456"/>
    </source>
</evidence>
<dbReference type="Pfam" id="PF01596">
    <property type="entry name" value="Methyltransf_3"/>
    <property type="match status" value="1"/>
</dbReference>
<evidence type="ECO:0000256" key="2">
    <source>
        <dbReference type="ARBA" id="ARBA00022679"/>
    </source>
</evidence>
<dbReference type="RefSeq" id="WP_123698331.1">
    <property type="nucleotide sequence ID" value="NZ_RKHJ01000001.1"/>
</dbReference>
<dbReference type="PANTHER" id="PTHR10509">
    <property type="entry name" value="O-METHYLTRANSFERASE-RELATED"/>
    <property type="match status" value="1"/>
</dbReference>
<dbReference type="GO" id="GO:0008757">
    <property type="term" value="F:S-adenosylmethionine-dependent methyltransferase activity"/>
    <property type="evidence" value="ECO:0007669"/>
    <property type="project" value="TreeGrafter"/>
</dbReference>
<dbReference type="InterPro" id="IPR050362">
    <property type="entry name" value="Cation-dep_OMT"/>
</dbReference>
<dbReference type="EMBL" id="RKHJ01000001">
    <property type="protein sequence ID" value="ROR67478.1"/>
    <property type="molecule type" value="Genomic_DNA"/>
</dbReference>
<name>A0A3N2AX14_9MICO</name>
<keyword evidence="2 4" id="KW-0808">Transferase</keyword>
<dbReference type="PROSITE" id="PS51682">
    <property type="entry name" value="SAM_OMT_I"/>
    <property type="match status" value="1"/>
</dbReference>
<reference evidence="4 5" key="1">
    <citation type="submission" date="2018-11" db="EMBL/GenBank/DDBJ databases">
        <title>Sequencing the genomes of 1000 actinobacteria strains.</title>
        <authorList>
            <person name="Klenk H.-P."/>
        </authorList>
    </citation>
    <scope>NUCLEOTIDE SEQUENCE [LARGE SCALE GENOMIC DNA]</scope>
    <source>
        <strain evidence="4 5">DSM 9580</strain>
    </source>
</reference>
<dbReference type="SUPFAM" id="SSF53335">
    <property type="entry name" value="S-adenosyl-L-methionine-dependent methyltransferases"/>
    <property type="match status" value="1"/>
</dbReference>
<organism evidence="4 5">
    <name type="scientific">Agrococcus jenensis</name>
    <dbReference type="NCBI Taxonomy" id="46353"/>
    <lineage>
        <taxon>Bacteria</taxon>
        <taxon>Bacillati</taxon>
        <taxon>Actinomycetota</taxon>
        <taxon>Actinomycetes</taxon>
        <taxon>Micrococcales</taxon>
        <taxon>Microbacteriaceae</taxon>
        <taxon>Agrococcus</taxon>
    </lineage>
</organism>
<keyword evidence="1 4" id="KW-0489">Methyltransferase</keyword>
<comment type="caution">
    <text evidence="4">The sequence shown here is derived from an EMBL/GenBank/DDBJ whole genome shotgun (WGS) entry which is preliminary data.</text>
</comment>
<accession>A0A3N2AX14</accession>
<keyword evidence="5" id="KW-1185">Reference proteome</keyword>
<protein>
    <submittedName>
        <fullName evidence="4">Putative O-methyltransferase YrrM</fullName>
    </submittedName>
</protein>
<dbReference type="PANTHER" id="PTHR10509:SF85">
    <property type="entry name" value="O-METHYLTRANSFERASE RV1220C-RELATED"/>
    <property type="match status" value="1"/>
</dbReference>